<dbReference type="Proteomes" id="UP001156398">
    <property type="component" value="Unassembled WGS sequence"/>
</dbReference>
<dbReference type="PROSITE" id="PS51197">
    <property type="entry name" value="HTH_RRF2_2"/>
    <property type="match status" value="1"/>
</dbReference>
<reference evidence="1 2" key="1">
    <citation type="submission" date="2023-05" db="EMBL/GenBank/DDBJ databases">
        <title>Streptantibioticus silvisoli sp. nov., acidotolerant actinomycetes 1 from pine litter.</title>
        <authorList>
            <person name="Swiecimska M."/>
            <person name="Golinska P."/>
            <person name="Sangal V."/>
            <person name="Wachnowicz B."/>
            <person name="Goodfellow M."/>
        </authorList>
    </citation>
    <scope>NUCLEOTIDE SEQUENCE [LARGE SCALE GENOMIC DNA]</scope>
    <source>
        <strain evidence="1 2">SL54</strain>
    </source>
</reference>
<dbReference type="SUPFAM" id="SSF46785">
    <property type="entry name" value="Winged helix' DNA-binding domain"/>
    <property type="match status" value="1"/>
</dbReference>
<evidence type="ECO:0000313" key="1">
    <source>
        <dbReference type="EMBL" id="MDI5964894.1"/>
    </source>
</evidence>
<dbReference type="Pfam" id="PF02082">
    <property type="entry name" value="Rrf2"/>
    <property type="match status" value="1"/>
</dbReference>
<dbReference type="Gene3D" id="1.10.10.10">
    <property type="entry name" value="Winged helix-like DNA-binding domain superfamily/Winged helix DNA-binding domain"/>
    <property type="match status" value="1"/>
</dbReference>
<dbReference type="InterPro" id="IPR036388">
    <property type="entry name" value="WH-like_DNA-bd_sf"/>
</dbReference>
<sequence>MSANSRLTIAVHALAWMELNTRYGNEVATSEQIAGSVNTNPVVVRRLLTDLRRAGLVASRRGAGAGWTLARELAAITVLDVYEAVEPGILFATHRATPSQECPVGFGIRPVMQRVYDGAEQAVRDELIRTTMDDVLRDILAER</sequence>
<dbReference type="RefSeq" id="WP_271324375.1">
    <property type="nucleotide sequence ID" value="NZ_JAAGKO020000028.1"/>
</dbReference>
<dbReference type="InterPro" id="IPR036390">
    <property type="entry name" value="WH_DNA-bd_sf"/>
</dbReference>
<keyword evidence="2" id="KW-1185">Reference proteome</keyword>
<proteinExistence type="predicted"/>
<gene>
    <name evidence="1" type="ORF">POF43_019560</name>
</gene>
<organism evidence="1 2">
    <name type="scientific">Streptantibioticus silvisoli</name>
    <dbReference type="NCBI Taxonomy" id="2705255"/>
    <lineage>
        <taxon>Bacteria</taxon>
        <taxon>Bacillati</taxon>
        <taxon>Actinomycetota</taxon>
        <taxon>Actinomycetes</taxon>
        <taxon>Kitasatosporales</taxon>
        <taxon>Streptomycetaceae</taxon>
        <taxon>Streptantibioticus</taxon>
    </lineage>
</organism>
<accession>A0ABT6W3L2</accession>
<evidence type="ECO:0000313" key="2">
    <source>
        <dbReference type="Proteomes" id="UP001156398"/>
    </source>
</evidence>
<dbReference type="PANTHER" id="PTHR33221">
    <property type="entry name" value="WINGED HELIX-TURN-HELIX TRANSCRIPTIONAL REGULATOR, RRF2 FAMILY"/>
    <property type="match status" value="1"/>
</dbReference>
<protein>
    <submittedName>
        <fullName evidence="1">Rrf2 family transcriptional regulator</fullName>
    </submittedName>
</protein>
<dbReference type="InterPro" id="IPR000944">
    <property type="entry name" value="Tscrpt_reg_Rrf2"/>
</dbReference>
<dbReference type="PANTHER" id="PTHR33221:SF15">
    <property type="entry name" value="HTH-TYPE TRANSCRIPTIONAL REGULATOR YWGB-RELATED"/>
    <property type="match status" value="1"/>
</dbReference>
<name>A0ABT6W3L2_9ACTN</name>
<dbReference type="EMBL" id="JAAGKO020000028">
    <property type="protein sequence ID" value="MDI5964894.1"/>
    <property type="molecule type" value="Genomic_DNA"/>
</dbReference>
<comment type="caution">
    <text evidence="1">The sequence shown here is derived from an EMBL/GenBank/DDBJ whole genome shotgun (WGS) entry which is preliminary data.</text>
</comment>